<dbReference type="Proteomes" id="UP000265520">
    <property type="component" value="Unassembled WGS sequence"/>
</dbReference>
<sequence length="67" mass="7465">VHASVAPVQVSKKDLAPVQQGYVQVQNTLWNFPNFFAPVHALDAPVHDFCKSCTGSTCCMHRFKSQF</sequence>
<comment type="caution">
    <text evidence="1">The sequence shown here is derived from an EMBL/GenBank/DDBJ whole genome shotgun (WGS) entry which is preliminary data.</text>
</comment>
<reference evidence="1 2" key="1">
    <citation type="journal article" date="2018" name="Front. Plant Sci.">
        <title>Red Clover (Trifolium pratense) and Zigzag Clover (T. medium) - A Picture of Genomic Similarities and Differences.</title>
        <authorList>
            <person name="Dluhosova J."/>
            <person name="Istvanek J."/>
            <person name="Nedelnik J."/>
            <person name="Repkova J."/>
        </authorList>
    </citation>
    <scope>NUCLEOTIDE SEQUENCE [LARGE SCALE GENOMIC DNA]</scope>
    <source>
        <strain evidence="2">cv. 10/8</strain>
        <tissue evidence="1">Leaf</tissue>
    </source>
</reference>
<protein>
    <submittedName>
        <fullName evidence="1">Uncharacterized protein</fullName>
    </submittedName>
</protein>
<accession>A0A392UTP3</accession>
<dbReference type="EMBL" id="LXQA010971857">
    <property type="protein sequence ID" value="MCI79346.1"/>
    <property type="molecule type" value="Genomic_DNA"/>
</dbReference>
<organism evidence="1 2">
    <name type="scientific">Trifolium medium</name>
    <dbReference type="NCBI Taxonomy" id="97028"/>
    <lineage>
        <taxon>Eukaryota</taxon>
        <taxon>Viridiplantae</taxon>
        <taxon>Streptophyta</taxon>
        <taxon>Embryophyta</taxon>
        <taxon>Tracheophyta</taxon>
        <taxon>Spermatophyta</taxon>
        <taxon>Magnoliopsida</taxon>
        <taxon>eudicotyledons</taxon>
        <taxon>Gunneridae</taxon>
        <taxon>Pentapetalae</taxon>
        <taxon>rosids</taxon>
        <taxon>fabids</taxon>
        <taxon>Fabales</taxon>
        <taxon>Fabaceae</taxon>
        <taxon>Papilionoideae</taxon>
        <taxon>50 kb inversion clade</taxon>
        <taxon>NPAAA clade</taxon>
        <taxon>Hologalegina</taxon>
        <taxon>IRL clade</taxon>
        <taxon>Trifolieae</taxon>
        <taxon>Trifolium</taxon>
    </lineage>
</organism>
<keyword evidence="2" id="KW-1185">Reference proteome</keyword>
<evidence type="ECO:0000313" key="2">
    <source>
        <dbReference type="Proteomes" id="UP000265520"/>
    </source>
</evidence>
<proteinExistence type="predicted"/>
<feature type="non-terminal residue" evidence="1">
    <location>
        <position position="1"/>
    </location>
</feature>
<dbReference type="AlphaFoldDB" id="A0A392UTP3"/>
<name>A0A392UTP3_9FABA</name>
<evidence type="ECO:0000313" key="1">
    <source>
        <dbReference type="EMBL" id="MCI79346.1"/>
    </source>
</evidence>